<dbReference type="PROSITE" id="PS50304">
    <property type="entry name" value="TUDOR"/>
    <property type="match status" value="1"/>
</dbReference>
<dbReference type="InterPro" id="IPR035437">
    <property type="entry name" value="SNase_OB-fold_sf"/>
</dbReference>
<evidence type="ECO:0000313" key="4">
    <source>
        <dbReference type="Proteomes" id="UP001174909"/>
    </source>
</evidence>
<dbReference type="Gene3D" id="2.30.30.140">
    <property type="match status" value="1"/>
</dbReference>
<dbReference type="Pfam" id="PF00567">
    <property type="entry name" value="TUDOR"/>
    <property type="match status" value="1"/>
</dbReference>
<dbReference type="InterPro" id="IPR050621">
    <property type="entry name" value="Tudor_domain_containing"/>
</dbReference>
<evidence type="ECO:0000256" key="1">
    <source>
        <dbReference type="SAM" id="MobiDB-lite"/>
    </source>
</evidence>
<feature type="compositionally biased region" description="Acidic residues" evidence="1">
    <location>
        <begin position="458"/>
        <end position="467"/>
    </location>
</feature>
<keyword evidence="4" id="KW-1185">Reference proteome</keyword>
<dbReference type="PANTHER" id="PTHR22948">
    <property type="entry name" value="TUDOR DOMAIN CONTAINING PROTEIN"/>
    <property type="match status" value="1"/>
</dbReference>
<feature type="region of interest" description="Disordered" evidence="1">
    <location>
        <begin position="754"/>
        <end position="816"/>
    </location>
</feature>
<dbReference type="EMBL" id="CASHTH010003024">
    <property type="protein sequence ID" value="CAI8039063.1"/>
    <property type="molecule type" value="Genomic_DNA"/>
</dbReference>
<feature type="compositionally biased region" description="Low complexity" evidence="1">
    <location>
        <begin position="754"/>
        <end position="770"/>
    </location>
</feature>
<feature type="compositionally biased region" description="Low complexity" evidence="1">
    <location>
        <begin position="277"/>
        <end position="306"/>
    </location>
</feature>
<evidence type="ECO:0000313" key="3">
    <source>
        <dbReference type="EMBL" id="CAI8039063.1"/>
    </source>
</evidence>
<feature type="region of interest" description="Disordered" evidence="1">
    <location>
        <begin position="382"/>
        <end position="477"/>
    </location>
</feature>
<dbReference type="Proteomes" id="UP001174909">
    <property type="component" value="Unassembled WGS sequence"/>
</dbReference>
<feature type="compositionally biased region" description="Low complexity" evidence="1">
    <location>
        <begin position="399"/>
        <end position="412"/>
    </location>
</feature>
<reference evidence="3" key="1">
    <citation type="submission" date="2023-03" db="EMBL/GenBank/DDBJ databases">
        <authorList>
            <person name="Steffen K."/>
            <person name="Cardenas P."/>
        </authorList>
    </citation>
    <scope>NUCLEOTIDE SEQUENCE</scope>
</reference>
<feature type="region of interest" description="Disordered" evidence="1">
    <location>
        <begin position="674"/>
        <end position="736"/>
    </location>
</feature>
<dbReference type="InterPro" id="IPR002999">
    <property type="entry name" value="Tudor"/>
</dbReference>
<comment type="caution">
    <text evidence="3">The sequence shown here is derived from an EMBL/GenBank/DDBJ whole genome shotgun (WGS) entry which is preliminary data.</text>
</comment>
<dbReference type="PANTHER" id="PTHR22948:SF76">
    <property type="entry name" value="FI20010P1-RELATED"/>
    <property type="match status" value="1"/>
</dbReference>
<feature type="non-terminal residue" evidence="3">
    <location>
        <position position="816"/>
    </location>
</feature>
<proteinExistence type="predicted"/>
<dbReference type="Gene3D" id="2.40.50.90">
    <property type="match status" value="1"/>
</dbReference>
<sequence length="816" mass="88554">MKPPDAGFMMVYGPRKKGGGVGGSSCGSETEEAPRPPGTLASAYTRQAPPTEKMLGVYMTHVHTPGCLCVQIIGETTTRTLEYLLEDLTQFYNSRGGDSYVLKKPIIGQPCCTLFNNDGYWYRAEVVGMPTSDIAEVLYVDYGNTGRVPATSLRKPRPHYMTLPAQAIKCRLAHLKPAGSRWSRQASSLLFQMTKDKPIVAIVSSVVGGLISATLCDTTTEEDIHINDTLVSQGLAIFVKDTEEEEKKYDGYKPEQLPIGATENIPDVHMPSSKVETPPTATPSSTSTTITSLPTLPTLTTHTLPTPSVIPTPTAFQTPPHTPAPPGLPGLTTPQITAPLMQNYLLNLLLQQAACVPNMAGLTPSSLAQLLTGQSGFNFPFAAPQLETAPNPAVPPQPTVTTQQFVTPTPQTSSACNQNPVKPVDSVRPLPPLNSLSSVADSTQQAPPTSHTPTAPETESEKEEEEKEERKPSNLPKMRIKKCQLTTDRSLHVVQYNSRAYILSPQVSEWFWDTDLLQSMLRQVQNARPVWGLVLQEHRAKDLFREMKRDPQLRALLYGCCEVTIYALEDLPTIASVFHAPSPVCAAVRMESEQWLRKGPDYFTDPVCELNDVAAELEKLRSERKEILSSLEVDGGGEGEIEEGIQSLAKVTKAISKLKAKQAVLVAELSASGDVDNHQDTGHPPSSLSMSSLDHSESGRVASQASDFDDPFYTCASSQSTPTPTPEPPDLTASQALPTYPETSAAFLSPINLSPSSSLSSLSDDALSRPPHLPQGPTTGDINTEREWSAPRIPYLTDTSIGRDTPRGVREEMPVQ</sequence>
<accession>A0AA35T138</accession>
<feature type="region of interest" description="Disordered" evidence="1">
    <location>
        <begin position="264"/>
        <end position="306"/>
    </location>
</feature>
<feature type="compositionally biased region" description="Low complexity" evidence="1">
    <location>
        <begin position="683"/>
        <end position="693"/>
    </location>
</feature>
<dbReference type="SUPFAM" id="SSF63748">
    <property type="entry name" value="Tudor/PWWP/MBT"/>
    <property type="match status" value="1"/>
</dbReference>
<dbReference type="AlphaFoldDB" id="A0AA35T138"/>
<dbReference type="SMART" id="SM00333">
    <property type="entry name" value="TUDOR"/>
    <property type="match status" value="1"/>
</dbReference>
<feature type="compositionally biased region" description="Polar residues" evidence="1">
    <location>
        <begin position="434"/>
        <end position="451"/>
    </location>
</feature>
<name>A0AA35T138_GEOBA</name>
<feature type="domain" description="Tudor" evidence="2">
    <location>
        <begin position="104"/>
        <end position="163"/>
    </location>
</feature>
<feature type="region of interest" description="Disordered" evidence="1">
    <location>
        <begin position="18"/>
        <end position="45"/>
    </location>
</feature>
<gene>
    <name evidence="3" type="ORF">GBAR_LOCUS21727</name>
</gene>
<evidence type="ECO:0000259" key="2">
    <source>
        <dbReference type="PROSITE" id="PS50304"/>
    </source>
</evidence>
<dbReference type="SUPFAM" id="SSF50199">
    <property type="entry name" value="Staphylococcal nuclease"/>
    <property type="match status" value="1"/>
</dbReference>
<organism evidence="3 4">
    <name type="scientific">Geodia barretti</name>
    <name type="common">Barrett's horny sponge</name>
    <dbReference type="NCBI Taxonomy" id="519541"/>
    <lineage>
        <taxon>Eukaryota</taxon>
        <taxon>Metazoa</taxon>
        <taxon>Porifera</taxon>
        <taxon>Demospongiae</taxon>
        <taxon>Heteroscleromorpha</taxon>
        <taxon>Tetractinellida</taxon>
        <taxon>Astrophorina</taxon>
        <taxon>Geodiidae</taxon>
        <taxon>Geodia</taxon>
    </lineage>
</organism>
<protein>
    <submittedName>
        <fullName evidence="3">Tudor domain-containing protein 5</fullName>
    </submittedName>
</protein>
<feature type="compositionally biased region" description="Basic and acidic residues" evidence="1">
    <location>
        <begin position="804"/>
        <end position="816"/>
    </location>
</feature>